<keyword evidence="2" id="KW-1185">Reference proteome</keyword>
<comment type="caution">
    <text evidence="1">The sequence shown here is derived from an EMBL/GenBank/DDBJ whole genome shotgun (WGS) entry which is preliminary data.</text>
</comment>
<evidence type="ECO:0000313" key="1">
    <source>
        <dbReference type="EMBL" id="CAG7721269.1"/>
    </source>
</evidence>
<dbReference type="AlphaFoldDB" id="A0A8J2K6T3"/>
<evidence type="ECO:0000313" key="2">
    <source>
        <dbReference type="Proteomes" id="UP000708208"/>
    </source>
</evidence>
<gene>
    <name evidence="1" type="ORF">AFUS01_LOCUS10494</name>
</gene>
<dbReference type="Proteomes" id="UP000708208">
    <property type="component" value="Unassembled WGS sequence"/>
</dbReference>
<dbReference type="OrthoDB" id="5984008at2759"/>
<reference evidence="1" key="1">
    <citation type="submission" date="2021-06" db="EMBL/GenBank/DDBJ databases">
        <authorList>
            <person name="Hodson N. C."/>
            <person name="Mongue J. A."/>
            <person name="Jaron S. K."/>
        </authorList>
    </citation>
    <scope>NUCLEOTIDE SEQUENCE</scope>
</reference>
<name>A0A8J2K6T3_9HEXA</name>
<sequence length="104" mass="11570">MRGPDEGKGMVEIFNFSLKAVQDPQVISSFTDILDSLCEKFLYQNVSAILYLTNTELYGRSTAASQYFLQLAGYLGIPVIAWNADNSGLLRGEATQRTMQPRTL</sequence>
<organism evidence="1 2">
    <name type="scientific">Allacma fusca</name>
    <dbReference type="NCBI Taxonomy" id="39272"/>
    <lineage>
        <taxon>Eukaryota</taxon>
        <taxon>Metazoa</taxon>
        <taxon>Ecdysozoa</taxon>
        <taxon>Arthropoda</taxon>
        <taxon>Hexapoda</taxon>
        <taxon>Collembola</taxon>
        <taxon>Symphypleona</taxon>
        <taxon>Sminthuridae</taxon>
        <taxon>Allacma</taxon>
    </lineage>
</organism>
<accession>A0A8J2K6T3</accession>
<proteinExistence type="predicted"/>
<protein>
    <submittedName>
        <fullName evidence="1">Uncharacterized protein</fullName>
    </submittedName>
</protein>
<dbReference type="EMBL" id="CAJVCH010078050">
    <property type="protein sequence ID" value="CAG7721269.1"/>
    <property type="molecule type" value="Genomic_DNA"/>
</dbReference>